<keyword evidence="5 6" id="KW-0067">ATP-binding</keyword>
<evidence type="ECO:0000256" key="6">
    <source>
        <dbReference type="HAMAP-Rule" id="MF_00020"/>
    </source>
</evidence>
<comment type="subcellular location">
    <subcellularLocation>
        <location evidence="6">Cytoplasm</location>
    </subcellularLocation>
</comment>
<feature type="binding site" evidence="6">
    <location>
        <position position="381"/>
    </location>
    <ligand>
        <name>Mg(2+)</name>
        <dbReference type="ChEBI" id="CHEBI:18420"/>
    </ligand>
</feature>
<dbReference type="GO" id="GO:0005524">
    <property type="term" value="F:ATP binding"/>
    <property type="evidence" value="ECO:0007669"/>
    <property type="project" value="UniProtKB-KW"/>
</dbReference>
<comment type="function">
    <text evidence="6">Catalyzes the formation of acetyl phosphate from acetate and ATP. Can also catalyze the reverse reaction.</text>
</comment>
<dbReference type="GO" id="GO:0006085">
    <property type="term" value="P:acetyl-CoA biosynthetic process"/>
    <property type="evidence" value="ECO:0007669"/>
    <property type="project" value="UniProtKB-UniRule"/>
</dbReference>
<feature type="binding site" evidence="6">
    <location>
        <position position="89"/>
    </location>
    <ligand>
        <name>substrate</name>
    </ligand>
</feature>
<feature type="binding site" evidence="6">
    <location>
        <begin position="279"/>
        <end position="281"/>
    </location>
    <ligand>
        <name>ATP</name>
        <dbReference type="ChEBI" id="CHEBI:30616"/>
    </ligand>
</feature>
<keyword evidence="3 6" id="KW-0547">Nucleotide-binding</keyword>
<dbReference type="InterPro" id="IPR000890">
    <property type="entry name" value="Aliphatic_acid_kin_short-chain"/>
</dbReference>
<dbReference type="SUPFAM" id="SSF53067">
    <property type="entry name" value="Actin-like ATPase domain"/>
    <property type="match status" value="2"/>
</dbReference>
<evidence type="ECO:0000313" key="8">
    <source>
        <dbReference type="EMBL" id="PRI11314.1"/>
    </source>
</evidence>
<feature type="binding site" evidence="6">
    <location>
        <position position="8"/>
    </location>
    <ligand>
        <name>Mg(2+)</name>
        <dbReference type="ChEBI" id="CHEBI:18420"/>
    </ligand>
</feature>
<evidence type="ECO:0000256" key="2">
    <source>
        <dbReference type="ARBA" id="ARBA00022679"/>
    </source>
</evidence>
<keyword evidence="2 6" id="KW-0808">Transferase</keyword>
<reference evidence="8 9" key="1">
    <citation type="journal article" date="2017" name="New Microbes New Infect">
        <title>Genome sequence of 'Leucobacter massiliensis' sp. nov. isolated from human pharynx after travel to the 2014 Hajj.</title>
        <authorList>
            <person name="Leangapichart T."/>
            <person name="Gautret P."/>
            <person name="Nguyen T.T."/>
            <person name="Armstrong N."/>
            <person name="Rolain J.M."/>
        </authorList>
    </citation>
    <scope>NUCLEOTIDE SEQUENCE [LARGE SCALE GENOMIC DNA]</scope>
    <source>
        <strain evidence="8 9">122RC15</strain>
    </source>
</reference>
<comment type="cofactor">
    <cofactor evidence="6">
        <name>Mg(2+)</name>
        <dbReference type="ChEBI" id="CHEBI:18420"/>
    </cofactor>
    <cofactor evidence="6">
        <name>Mn(2+)</name>
        <dbReference type="ChEBI" id="CHEBI:29035"/>
    </cofactor>
    <text evidence="6">Mg(2+). Can also accept Mn(2+).</text>
</comment>
<feature type="binding site" evidence="6">
    <location>
        <begin position="327"/>
        <end position="331"/>
    </location>
    <ligand>
        <name>ATP</name>
        <dbReference type="ChEBI" id="CHEBI:30616"/>
    </ligand>
</feature>
<evidence type="ECO:0000256" key="4">
    <source>
        <dbReference type="ARBA" id="ARBA00022777"/>
    </source>
</evidence>
<dbReference type="GO" id="GO:0008776">
    <property type="term" value="F:acetate kinase activity"/>
    <property type="evidence" value="ECO:0007669"/>
    <property type="project" value="UniProtKB-UniRule"/>
</dbReference>
<accession>A0A2S9QP00</accession>
<dbReference type="OrthoDB" id="9802453at2"/>
<dbReference type="PIRSF" id="PIRSF000722">
    <property type="entry name" value="Acetate_prop_kin"/>
    <property type="match status" value="1"/>
</dbReference>
<feature type="site" description="Transition state stabilizer" evidence="6">
    <location>
        <position position="178"/>
    </location>
</feature>
<dbReference type="AlphaFoldDB" id="A0A2S9QP00"/>
<dbReference type="GO" id="GO:0005737">
    <property type="term" value="C:cytoplasm"/>
    <property type="evidence" value="ECO:0007669"/>
    <property type="project" value="UniProtKB-SubCell"/>
</dbReference>
<keyword evidence="9" id="KW-1185">Reference proteome</keyword>
<dbReference type="RefSeq" id="WP_105805760.1">
    <property type="nucleotide sequence ID" value="NZ_MWZD01000017.1"/>
</dbReference>
<keyword evidence="6" id="KW-0479">Metal-binding</keyword>
<evidence type="ECO:0000256" key="5">
    <source>
        <dbReference type="ARBA" id="ARBA00022840"/>
    </source>
</evidence>
<keyword evidence="6" id="KW-0963">Cytoplasm</keyword>
<dbReference type="PANTHER" id="PTHR21060:SF15">
    <property type="entry name" value="ACETATE KINASE-RELATED"/>
    <property type="match status" value="1"/>
</dbReference>
<evidence type="ECO:0000313" key="9">
    <source>
        <dbReference type="Proteomes" id="UP000238650"/>
    </source>
</evidence>
<dbReference type="EC" id="2.7.2.1" evidence="6"/>
<dbReference type="InterPro" id="IPR023865">
    <property type="entry name" value="Aliphatic_acid_kinase_CS"/>
</dbReference>
<dbReference type="PROSITE" id="PS01075">
    <property type="entry name" value="ACETATE_KINASE_1"/>
    <property type="match status" value="1"/>
</dbReference>
<name>A0A2S9QP00_9MICO</name>
<protein>
    <recommendedName>
        <fullName evidence="6">Acetate kinase</fullName>
        <ecNumber evidence="6">2.7.2.1</ecNumber>
    </recommendedName>
    <alternativeName>
        <fullName evidence="6">Acetokinase</fullName>
    </alternativeName>
</protein>
<dbReference type="GO" id="GO:0006083">
    <property type="term" value="P:acetate metabolic process"/>
    <property type="evidence" value="ECO:0007669"/>
    <property type="project" value="TreeGrafter"/>
</dbReference>
<proteinExistence type="inferred from homology"/>
<comment type="catalytic activity">
    <reaction evidence="6">
        <text>acetate + ATP = acetyl phosphate + ADP</text>
        <dbReference type="Rhea" id="RHEA:11352"/>
        <dbReference type="ChEBI" id="CHEBI:22191"/>
        <dbReference type="ChEBI" id="CHEBI:30089"/>
        <dbReference type="ChEBI" id="CHEBI:30616"/>
        <dbReference type="ChEBI" id="CHEBI:456216"/>
        <dbReference type="EC" id="2.7.2.1"/>
    </reaction>
</comment>
<dbReference type="PROSITE" id="PS01076">
    <property type="entry name" value="ACETATE_KINASE_2"/>
    <property type="match status" value="1"/>
</dbReference>
<dbReference type="CDD" id="cd24010">
    <property type="entry name" value="ASKHA_NBD_AcK_PK"/>
    <property type="match status" value="1"/>
</dbReference>
<organism evidence="8 9">
    <name type="scientific">Leucobacter massiliensis</name>
    <dbReference type="NCBI Taxonomy" id="1686285"/>
    <lineage>
        <taxon>Bacteria</taxon>
        <taxon>Bacillati</taxon>
        <taxon>Actinomycetota</taxon>
        <taxon>Actinomycetes</taxon>
        <taxon>Micrococcales</taxon>
        <taxon>Microbacteriaceae</taxon>
        <taxon>Leucobacter</taxon>
    </lineage>
</organism>
<keyword evidence="6" id="KW-0460">Magnesium</keyword>
<dbReference type="Proteomes" id="UP000238650">
    <property type="component" value="Unassembled WGS sequence"/>
</dbReference>
<evidence type="ECO:0000256" key="3">
    <source>
        <dbReference type="ARBA" id="ARBA00022741"/>
    </source>
</evidence>
<keyword evidence="4 6" id="KW-0418">Kinase</keyword>
<dbReference type="HAMAP" id="MF_00020">
    <property type="entry name" value="Acetate_kinase"/>
    <property type="match status" value="1"/>
</dbReference>
<gene>
    <name evidence="6" type="primary">ackA</name>
    <name evidence="8" type="ORF">B4915_10785</name>
</gene>
<dbReference type="InterPro" id="IPR004372">
    <property type="entry name" value="Ac/propionate_kinase"/>
</dbReference>
<feature type="binding site" evidence="6">
    <location>
        <position position="15"/>
    </location>
    <ligand>
        <name>ATP</name>
        <dbReference type="ChEBI" id="CHEBI:30616"/>
    </ligand>
</feature>
<feature type="site" description="Transition state stabilizer" evidence="6">
    <location>
        <position position="239"/>
    </location>
</feature>
<evidence type="ECO:0000256" key="1">
    <source>
        <dbReference type="ARBA" id="ARBA00008748"/>
    </source>
</evidence>
<sequence length="394" mass="41603">MSRILVINAGSSSIKYQLIDPGTGERDASGLVERIGESAGRLLHRAAGAEEAVTVTARDHSAAFAAMVEAFARHGTPIAELGIVAVGHRVVQGGSEFVRPTLIDDAVAERILRLGELAPLHNPPQYDAIVAARALFPDVPHVAVFDTAFHQTMPERAYTYAIDPAVAAEHGVRRYGFHGISHQVVSRRAAEFLGRPITDLRQVVLHLGNGASACAIDGGRSVDTSMGLTPLEGLVMGTRSGDIDPGALLHLLRAGYDADGLDRLLNGRSGLLGLAGSGDFRDVRDAAAAGDPAAELAIGVAVHRLRRYLGAYLLVLGGADAIVFTAGVGENNAQLRAEVCAGLEWFGIRVDPERNASEERGARRIGADGSRVEVLVIPTDEEAEIARQVHELLG</sequence>
<dbReference type="EMBL" id="MWZD01000017">
    <property type="protein sequence ID" value="PRI11314.1"/>
    <property type="molecule type" value="Genomic_DNA"/>
</dbReference>
<comment type="pathway">
    <text evidence="6">Metabolic intermediate biosynthesis; acetyl-CoA biosynthesis; acetyl-CoA from acetate: step 1/2.</text>
</comment>
<dbReference type="PANTHER" id="PTHR21060">
    <property type="entry name" value="ACETATE KINASE"/>
    <property type="match status" value="1"/>
</dbReference>
<dbReference type="Gene3D" id="3.30.420.40">
    <property type="match status" value="2"/>
</dbReference>
<dbReference type="UniPathway" id="UPA00340">
    <property type="reaction ID" value="UER00458"/>
</dbReference>
<comment type="similarity">
    <text evidence="1 6 7">Belongs to the acetokinase family.</text>
</comment>
<dbReference type="NCBIfam" id="TIGR00016">
    <property type="entry name" value="ackA"/>
    <property type="match status" value="1"/>
</dbReference>
<dbReference type="GO" id="GO:0000287">
    <property type="term" value="F:magnesium ion binding"/>
    <property type="evidence" value="ECO:0007669"/>
    <property type="project" value="UniProtKB-UniRule"/>
</dbReference>
<feature type="active site" description="Proton donor/acceptor" evidence="6">
    <location>
        <position position="146"/>
    </location>
</feature>
<dbReference type="InterPro" id="IPR043129">
    <property type="entry name" value="ATPase_NBD"/>
</dbReference>
<evidence type="ECO:0000256" key="7">
    <source>
        <dbReference type="RuleBase" id="RU003835"/>
    </source>
</evidence>
<feature type="binding site" evidence="6">
    <location>
        <begin position="206"/>
        <end position="210"/>
    </location>
    <ligand>
        <name>ATP</name>
        <dbReference type="ChEBI" id="CHEBI:30616"/>
    </ligand>
</feature>
<comment type="caution">
    <text evidence="8">The sequence shown here is derived from an EMBL/GenBank/DDBJ whole genome shotgun (WGS) entry which is preliminary data.</text>
</comment>
<dbReference type="Pfam" id="PF00871">
    <property type="entry name" value="Acetate_kinase"/>
    <property type="match status" value="1"/>
</dbReference>
<dbReference type="PRINTS" id="PR00471">
    <property type="entry name" value="ACETATEKNASE"/>
</dbReference>
<comment type="subunit">
    <text evidence="6">Homodimer.</text>
</comment>